<reference evidence="2 3" key="1">
    <citation type="submission" date="2024-02" db="EMBL/GenBank/DDBJ databases">
        <title>Chromosome-scale genome assembly of the rough periwinkle Littorina saxatilis.</title>
        <authorList>
            <person name="De Jode A."/>
            <person name="Faria R."/>
            <person name="Formenti G."/>
            <person name="Sims Y."/>
            <person name="Smith T.P."/>
            <person name="Tracey A."/>
            <person name="Wood J.M.D."/>
            <person name="Zagrodzka Z.B."/>
            <person name="Johannesson K."/>
            <person name="Butlin R.K."/>
            <person name="Leder E.H."/>
        </authorList>
    </citation>
    <scope>NUCLEOTIDE SEQUENCE [LARGE SCALE GENOMIC DNA]</scope>
    <source>
        <strain evidence="2">Snail1</strain>
        <tissue evidence="2">Muscle</tissue>
    </source>
</reference>
<feature type="region of interest" description="Disordered" evidence="1">
    <location>
        <begin position="97"/>
        <end position="121"/>
    </location>
</feature>
<evidence type="ECO:0000313" key="3">
    <source>
        <dbReference type="Proteomes" id="UP001374579"/>
    </source>
</evidence>
<evidence type="ECO:0000313" key="2">
    <source>
        <dbReference type="EMBL" id="KAK7098504.1"/>
    </source>
</evidence>
<accession>A0AAN9B4H7</accession>
<dbReference type="PANTHER" id="PTHR34153">
    <property type="entry name" value="SI:CH211-262H13.3-RELATED-RELATED"/>
    <property type="match status" value="1"/>
</dbReference>
<evidence type="ECO:0000256" key="1">
    <source>
        <dbReference type="SAM" id="MobiDB-lite"/>
    </source>
</evidence>
<dbReference type="Proteomes" id="UP001374579">
    <property type="component" value="Unassembled WGS sequence"/>
</dbReference>
<dbReference type="AlphaFoldDB" id="A0AAN9B4H7"/>
<gene>
    <name evidence="2" type="ORF">V1264_002780</name>
</gene>
<organism evidence="2 3">
    <name type="scientific">Littorina saxatilis</name>
    <dbReference type="NCBI Taxonomy" id="31220"/>
    <lineage>
        <taxon>Eukaryota</taxon>
        <taxon>Metazoa</taxon>
        <taxon>Spiralia</taxon>
        <taxon>Lophotrochozoa</taxon>
        <taxon>Mollusca</taxon>
        <taxon>Gastropoda</taxon>
        <taxon>Caenogastropoda</taxon>
        <taxon>Littorinimorpha</taxon>
        <taxon>Littorinoidea</taxon>
        <taxon>Littorinidae</taxon>
        <taxon>Littorina</taxon>
    </lineage>
</organism>
<comment type="caution">
    <text evidence="2">The sequence shown here is derived from an EMBL/GenBank/DDBJ whole genome shotgun (WGS) entry which is preliminary data.</text>
</comment>
<sequence length="121" mass="13551">MYRAVIIPVNSIKSLSAIGGNEVGPLLKRMLNRLMTDGVATLFNWKGKNSLKKPFSRTKMCWIIMKAVRQNRGTSLSSDECVEQKIKSWLRFAPERDGGRKRRLEKNKGEAQAPAAASTSQ</sequence>
<name>A0AAN9B4H7_9CAEN</name>
<dbReference type="EMBL" id="JBAMIC010000012">
    <property type="protein sequence ID" value="KAK7098504.1"/>
    <property type="molecule type" value="Genomic_DNA"/>
</dbReference>
<keyword evidence="3" id="KW-1185">Reference proteome</keyword>
<proteinExistence type="predicted"/>
<protein>
    <recommendedName>
        <fullName evidence="4">DUF4806 domain-containing protein</fullName>
    </recommendedName>
</protein>
<dbReference type="PANTHER" id="PTHR34153:SF2">
    <property type="entry name" value="SI:CH211-262H13.3-RELATED"/>
    <property type="match status" value="1"/>
</dbReference>
<evidence type="ECO:0008006" key="4">
    <source>
        <dbReference type="Google" id="ProtNLM"/>
    </source>
</evidence>